<dbReference type="RefSeq" id="WP_326619061.1">
    <property type="nucleotide sequence ID" value="NZ_CP109106.1"/>
</dbReference>
<dbReference type="Pfam" id="PF01565">
    <property type="entry name" value="FAD_binding_4"/>
    <property type="match status" value="1"/>
</dbReference>
<accession>A0ABZ1FGP1</accession>
<dbReference type="Gene3D" id="3.30.43.10">
    <property type="entry name" value="Uridine Diphospho-n-acetylenolpyruvylglucosamine Reductase, domain 2"/>
    <property type="match status" value="1"/>
</dbReference>
<dbReference type="PANTHER" id="PTHR42973">
    <property type="entry name" value="BINDING OXIDOREDUCTASE, PUTATIVE (AFU_ORTHOLOGUE AFUA_1G17690)-RELATED"/>
    <property type="match status" value="1"/>
</dbReference>
<dbReference type="PANTHER" id="PTHR42973:SF39">
    <property type="entry name" value="FAD-BINDING PCMH-TYPE DOMAIN-CONTAINING PROTEIN"/>
    <property type="match status" value="1"/>
</dbReference>
<evidence type="ECO:0000259" key="7">
    <source>
        <dbReference type="PROSITE" id="PS51387"/>
    </source>
</evidence>
<gene>
    <name evidence="8" type="ORF">OG863_17155</name>
</gene>
<organism evidence="8 9">
    <name type="scientific">Streptomyces decoyicus</name>
    <dbReference type="NCBI Taxonomy" id="249567"/>
    <lineage>
        <taxon>Bacteria</taxon>
        <taxon>Bacillati</taxon>
        <taxon>Actinomycetota</taxon>
        <taxon>Actinomycetes</taxon>
        <taxon>Kitasatosporales</taxon>
        <taxon>Streptomycetaceae</taxon>
        <taxon>Streptomyces</taxon>
    </lineage>
</organism>
<keyword evidence="9" id="KW-1185">Reference proteome</keyword>
<evidence type="ECO:0000256" key="6">
    <source>
        <dbReference type="SAM" id="MobiDB-lite"/>
    </source>
</evidence>
<protein>
    <submittedName>
        <fullName evidence="8">FAD-dependent oxidoreductase</fullName>
    </submittedName>
</protein>
<reference evidence="8 9" key="1">
    <citation type="submission" date="2022-10" db="EMBL/GenBank/DDBJ databases">
        <title>The complete genomes of actinobacterial strains from the NBC collection.</title>
        <authorList>
            <person name="Joergensen T.S."/>
            <person name="Alvarez Arevalo M."/>
            <person name="Sterndorff E.B."/>
            <person name="Faurdal D."/>
            <person name="Vuksanovic O."/>
            <person name="Mourched A.-S."/>
            <person name="Charusanti P."/>
            <person name="Shaw S."/>
            <person name="Blin K."/>
            <person name="Weber T."/>
        </authorList>
    </citation>
    <scope>NUCLEOTIDE SEQUENCE [LARGE SCALE GENOMIC DNA]</scope>
    <source>
        <strain evidence="8 9">NBC 01774</strain>
    </source>
</reference>
<dbReference type="Gene3D" id="3.30.465.10">
    <property type="match status" value="1"/>
</dbReference>
<dbReference type="PROSITE" id="PS51387">
    <property type="entry name" value="FAD_PCMH"/>
    <property type="match status" value="1"/>
</dbReference>
<dbReference type="InterPro" id="IPR006093">
    <property type="entry name" value="Oxy_OxRdtase_FAD_BS"/>
</dbReference>
<dbReference type="PROSITE" id="PS00862">
    <property type="entry name" value="OX2_COVAL_FAD"/>
    <property type="match status" value="1"/>
</dbReference>
<dbReference type="Proteomes" id="UP001344251">
    <property type="component" value="Chromosome"/>
</dbReference>
<feature type="domain" description="FAD-binding PCMH-type" evidence="7">
    <location>
        <begin position="97"/>
        <end position="265"/>
    </location>
</feature>
<feature type="region of interest" description="Disordered" evidence="6">
    <location>
        <begin position="1"/>
        <end position="61"/>
    </location>
</feature>
<name>A0ABZ1FGP1_9ACTN</name>
<evidence type="ECO:0000256" key="4">
    <source>
        <dbReference type="ARBA" id="ARBA00022827"/>
    </source>
</evidence>
<feature type="compositionally biased region" description="Low complexity" evidence="6">
    <location>
        <begin position="42"/>
        <end position="61"/>
    </location>
</feature>
<dbReference type="InterPro" id="IPR016166">
    <property type="entry name" value="FAD-bd_PCMH"/>
</dbReference>
<dbReference type="InterPro" id="IPR050416">
    <property type="entry name" value="FAD-linked_Oxidoreductase"/>
</dbReference>
<dbReference type="Gene3D" id="3.40.462.20">
    <property type="match status" value="1"/>
</dbReference>
<proteinExistence type="inferred from homology"/>
<feature type="region of interest" description="Disordered" evidence="6">
    <location>
        <begin position="456"/>
        <end position="476"/>
    </location>
</feature>
<comment type="similarity">
    <text evidence="2">Belongs to the oxygen-dependent FAD-linked oxidoreductase family.</text>
</comment>
<keyword evidence="3" id="KW-0285">Flavoprotein</keyword>
<dbReference type="InterPro" id="IPR036318">
    <property type="entry name" value="FAD-bd_PCMH-like_sf"/>
</dbReference>
<feature type="compositionally biased region" description="Gly residues" evidence="6">
    <location>
        <begin position="26"/>
        <end position="41"/>
    </location>
</feature>
<evidence type="ECO:0000256" key="2">
    <source>
        <dbReference type="ARBA" id="ARBA00005466"/>
    </source>
</evidence>
<evidence type="ECO:0000256" key="1">
    <source>
        <dbReference type="ARBA" id="ARBA00001974"/>
    </source>
</evidence>
<dbReference type="EMBL" id="CP109106">
    <property type="protein sequence ID" value="WSB69539.1"/>
    <property type="molecule type" value="Genomic_DNA"/>
</dbReference>
<sequence length="567" mass="58471">MESNERTPRTRQSRQTRHTRQASGARPGGPGSPGGLGGPGSRTGVTTAPATPTTHATPNTPATPAALAELVRQTRGPVLVPGDPGYDAERSGFQLAYRHRPDVIVGAECAGDVVAAVRFARAQGLPVAVQATGHGLSAATDGALLISTRRMSGVRVDAAAGTARAEAGVVWGQVVEAAAPYGLAPLNGSSPGVGVISYTLGGGVGVLARTYGFAADQVRSVDLVTADARQLHVTADSEPELFRALLGGGHGLGVVTAMEFGLVPVARLYGGQLVFGGERIDEALAAYLRWTETVPDELTSSLALIAYPDLPQLPEPLRGRYLAQIRIAYTGSAEEGERLVAPLRAVGPRVSDELREMPYADSHTIHRDPSDPHAYDGDNALLSGLDAAALLRVAALTGPDAPTMCVLQLNHLGGAMAKRGGPEEAAGSVGHRDARFALRLLSPLPGAAAVEDLGAETGDDLDADGPGSGEASAEGPDAALATVRALHAEALAAVAPWRIGRSVNFLFGSHGERPDAAEVARSVHDADDHRRLAGLKAHHDPENVFRFHPSGAAAADRTPAVGTAFRG</sequence>
<keyword evidence="5" id="KW-0560">Oxidoreductase</keyword>
<evidence type="ECO:0000256" key="5">
    <source>
        <dbReference type="ARBA" id="ARBA00023002"/>
    </source>
</evidence>
<evidence type="ECO:0000313" key="8">
    <source>
        <dbReference type="EMBL" id="WSB69539.1"/>
    </source>
</evidence>
<evidence type="ECO:0000256" key="3">
    <source>
        <dbReference type="ARBA" id="ARBA00022630"/>
    </source>
</evidence>
<dbReference type="InterPro" id="IPR016167">
    <property type="entry name" value="FAD-bd_PCMH_sub1"/>
</dbReference>
<dbReference type="SUPFAM" id="SSF56176">
    <property type="entry name" value="FAD-binding/transporter-associated domain-like"/>
    <property type="match status" value="1"/>
</dbReference>
<dbReference type="InterPro" id="IPR006094">
    <property type="entry name" value="Oxid_FAD_bind_N"/>
</dbReference>
<feature type="compositionally biased region" description="Basic residues" evidence="6">
    <location>
        <begin position="9"/>
        <end position="20"/>
    </location>
</feature>
<keyword evidence="4" id="KW-0274">FAD</keyword>
<evidence type="ECO:0000313" key="9">
    <source>
        <dbReference type="Proteomes" id="UP001344251"/>
    </source>
</evidence>
<dbReference type="InterPro" id="IPR016169">
    <property type="entry name" value="FAD-bd_PCMH_sub2"/>
</dbReference>
<comment type="cofactor">
    <cofactor evidence="1">
        <name>FAD</name>
        <dbReference type="ChEBI" id="CHEBI:57692"/>
    </cofactor>
</comment>